<dbReference type="SMART" id="SM00449">
    <property type="entry name" value="SPRY"/>
    <property type="match status" value="1"/>
</dbReference>
<proteinExistence type="predicted"/>
<dbReference type="OrthoDB" id="25503at2759"/>
<protein>
    <recommendedName>
        <fullName evidence="6">SPRY domain-containing protein</fullName>
    </recommendedName>
</protein>
<comment type="subcellular location">
    <subcellularLocation>
        <location evidence="1">Membrane</location>
    </subcellularLocation>
</comment>
<dbReference type="Gene3D" id="2.60.120.920">
    <property type="match status" value="1"/>
</dbReference>
<dbReference type="InterPro" id="IPR035780">
    <property type="entry name" value="SPRY_Ssh4-like"/>
</dbReference>
<dbReference type="AlphaFoldDB" id="A0A6A5VVY3"/>
<feature type="domain" description="SPRY" evidence="6">
    <location>
        <begin position="224"/>
        <end position="387"/>
    </location>
</feature>
<feature type="compositionally biased region" description="Pro residues" evidence="5">
    <location>
        <begin position="64"/>
        <end position="74"/>
    </location>
</feature>
<sequence length="393" mass="42644">MFKKLKGNLKEKEAPQPQPAQLASEKSSYRPQQASYDQTQLHPNNPYYTPPQNQQNASISPGGYQPPPGPPPSYGGPGTKDEYAPPPGPPPSYPSQPLPSWDPPPNNDWTVIPDTALLPPPPSMGYDQSPTANASEDEGEFAYNWCLRYPLWPAQSLPPNIHSAVQAGQLALLRPPTFTGDLVPQRHPGHWKCRSHIKCKDSSLLTNLPLYSAVLDSPLRTGGTKTVYFEIKVLGIGRKGHGSSFEEADAGIAIGFVAPPYPTFRLPGWQRGSLGVHGDDGRKYVNDTFGGIDFTTSFQTGETIGLGIIFAPPRNPPGYGQPAHGMLDIGVFFTRNGVKQGGWDGNEELDAERHEGGTIGLQGESDLFGAVGVFGGVEFEVLFSPEQWLYNPF</sequence>
<dbReference type="Proteomes" id="UP000799779">
    <property type="component" value="Unassembled WGS sequence"/>
</dbReference>
<keyword evidence="2" id="KW-0812">Transmembrane</keyword>
<evidence type="ECO:0000256" key="3">
    <source>
        <dbReference type="ARBA" id="ARBA00022989"/>
    </source>
</evidence>
<feature type="compositionally biased region" description="Low complexity" evidence="5">
    <location>
        <begin position="43"/>
        <end position="63"/>
    </location>
</feature>
<feature type="region of interest" description="Disordered" evidence="5">
    <location>
        <begin position="1"/>
        <end position="135"/>
    </location>
</feature>
<evidence type="ECO:0000256" key="2">
    <source>
        <dbReference type="ARBA" id="ARBA00022692"/>
    </source>
</evidence>
<dbReference type="InterPro" id="IPR003877">
    <property type="entry name" value="SPRY_dom"/>
</dbReference>
<accession>A0A6A5VVY3</accession>
<evidence type="ECO:0000256" key="5">
    <source>
        <dbReference type="SAM" id="MobiDB-lite"/>
    </source>
</evidence>
<reference evidence="7" key="1">
    <citation type="journal article" date="2020" name="Stud. Mycol.">
        <title>101 Dothideomycetes genomes: a test case for predicting lifestyles and emergence of pathogens.</title>
        <authorList>
            <person name="Haridas S."/>
            <person name="Albert R."/>
            <person name="Binder M."/>
            <person name="Bloem J."/>
            <person name="Labutti K."/>
            <person name="Salamov A."/>
            <person name="Andreopoulos B."/>
            <person name="Baker S."/>
            <person name="Barry K."/>
            <person name="Bills G."/>
            <person name="Bluhm B."/>
            <person name="Cannon C."/>
            <person name="Castanera R."/>
            <person name="Culley D."/>
            <person name="Daum C."/>
            <person name="Ezra D."/>
            <person name="Gonzalez J."/>
            <person name="Henrissat B."/>
            <person name="Kuo A."/>
            <person name="Liang C."/>
            <person name="Lipzen A."/>
            <person name="Lutzoni F."/>
            <person name="Magnuson J."/>
            <person name="Mondo S."/>
            <person name="Nolan M."/>
            <person name="Ohm R."/>
            <person name="Pangilinan J."/>
            <person name="Park H.-J."/>
            <person name="Ramirez L."/>
            <person name="Alfaro M."/>
            <person name="Sun H."/>
            <person name="Tritt A."/>
            <person name="Yoshinaga Y."/>
            <person name="Zwiers L.-H."/>
            <person name="Turgeon B."/>
            <person name="Goodwin S."/>
            <person name="Spatafora J."/>
            <person name="Crous P."/>
            <person name="Grigoriev I."/>
        </authorList>
    </citation>
    <scope>NUCLEOTIDE SEQUENCE</scope>
    <source>
        <strain evidence="7">CBS 123094</strain>
    </source>
</reference>
<dbReference type="CDD" id="cd12910">
    <property type="entry name" value="SPRY_SSH4_like"/>
    <property type="match status" value="1"/>
</dbReference>
<evidence type="ECO:0000313" key="7">
    <source>
        <dbReference type="EMBL" id="KAF1993932.1"/>
    </source>
</evidence>
<evidence type="ECO:0000259" key="6">
    <source>
        <dbReference type="SMART" id="SM00449"/>
    </source>
</evidence>
<evidence type="ECO:0000256" key="1">
    <source>
        <dbReference type="ARBA" id="ARBA00004370"/>
    </source>
</evidence>
<feature type="compositionally biased region" description="Polar residues" evidence="5">
    <location>
        <begin position="19"/>
        <end position="42"/>
    </location>
</feature>
<gene>
    <name evidence="7" type="ORF">P154DRAFT_557490</name>
</gene>
<keyword evidence="3" id="KW-1133">Transmembrane helix</keyword>
<dbReference type="InterPro" id="IPR043136">
    <property type="entry name" value="B30.2/SPRY_sf"/>
</dbReference>
<organism evidence="7 8">
    <name type="scientific">Amniculicola lignicola CBS 123094</name>
    <dbReference type="NCBI Taxonomy" id="1392246"/>
    <lineage>
        <taxon>Eukaryota</taxon>
        <taxon>Fungi</taxon>
        <taxon>Dikarya</taxon>
        <taxon>Ascomycota</taxon>
        <taxon>Pezizomycotina</taxon>
        <taxon>Dothideomycetes</taxon>
        <taxon>Pleosporomycetidae</taxon>
        <taxon>Pleosporales</taxon>
        <taxon>Amniculicolaceae</taxon>
        <taxon>Amniculicola</taxon>
    </lineage>
</organism>
<dbReference type="PANTHER" id="PTHR12864">
    <property type="entry name" value="RAN BINDING PROTEIN 9-RELATED"/>
    <property type="match status" value="1"/>
</dbReference>
<keyword evidence="8" id="KW-1185">Reference proteome</keyword>
<feature type="compositionally biased region" description="Pro residues" evidence="5">
    <location>
        <begin position="84"/>
        <end position="106"/>
    </location>
</feature>
<evidence type="ECO:0000256" key="4">
    <source>
        <dbReference type="ARBA" id="ARBA00023136"/>
    </source>
</evidence>
<dbReference type="InterPro" id="IPR050618">
    <property type="entry name" value="Ubq-SigPath_Reg"/>
</dbReference>
<keyword evidence="4" id="KW-0472">Membrane</keyword>
<name>A0A6A5VVY3_9PLEO</name>
<dbReference type="EMBL" id="ML977678">
    <property type="protein sequence ID" value="KAF1993932.1"/>
    <property type="molecule type" value="Genomic_DNA"/>
</dbReference>
<evidence type="ECO:0000313" key="8">
    <source>
        <dbReference type="Proteomes" id="UP000799779"/>
    </source>
</evidence>
<dbReference type="GO" id="GO:0016020">
    <property type="term" value="C:membrane"/>
    <property type="evidence" value="ECO:0007669"/>
    <property type="project" value="UniProtKB-SubCell"/>
</dbReference>